<dbReference type="PANTHER" id="PTHR12589:SF7">
    <property type="entry name" value="6-PYRUVOYL TETRAHYDROBIOPTERIN SYNTHASE"/>
    <property type="match status" value="1"/>
</dbReference>
<accession>A0A0A7GI96</accession>
<evidence type="ECO:0000256" key="5">
    <source>
        <dbReference type="PIRSR" id="PIRSR006113-2"/>
    </source>
</evidence>
<feature type="binding site" evidence="5">
    <location>
        <position position="13"/>
    </location>
    <ligand>
        <name>Zn(2+)</name>
        <dbReference type="ChEBI" id="CHEBI:29105"/>
    </ligand>
</feature>
<evidence type="ECO:0000313" key="6">
    <source>
        <dbReference type="EMBL" id="AIY90682.1"/>
    </source>
</evidence>
<dbReference type="RefSeq" id="WP_048092593.1">
    <property type="nucleotide sequence ID" value="NZ_CP009552.1"/>
</dbReference>
<feature type="binding site" evidence="5">
    <location>
        <position position="25"/>
    </location>
    <ligand>
        <name>Zn(2+)</name>
        <dbReference type="ChEBI" id="CHEBI:29105"/>
    </ligand>
</feature>
<evidence type="ECO:0000256" key="3">
    <source>
        <dbReference type="ARBA" id="ARBA00023239"/>
    </source>
</evidence>
<sequence>MRIGVSERFSAAHSIPGHERCGRLHGHNFRVEVEIEGDVRENGMVMDFYDLKKHLREVLSEFDHRILNEIIDIPTSENICTEIFRKLKNKGLNVVRVRVYESEDKWAELTE</sequence>
<feature type="binding site" evidence="5">
    <location>
        <position position="27"/>
    </location>
    <ligand>
        <name>Zn(2+)</name>
        <dbReference type="ChEBI" id="CHEBI:29105"/>
    </ligand>
</feature>
<dbReference type="SUPFAM" id="SSF55620">
    <property type="entry name" value="Tetrahydrobiopterin biosynthesis enzymes-like"/>
    <property type="match status" value="1"/>
</dbReference>
<dbReference type="PANTHER" id="PTHR12589">
    <property type="entry name" value="PYRUVOYL TETRAHYDROBIOPTERIN SYNTHASE"/>
    <property type="match status" value="1"/>
</dbReference>
<organism evidence="6 7">
    <name type="scientific">Geoglobus acetivorans</name>
    <dbReference type="NCBI Taxonomy" id="565033"/>
    <lineage>
        <taxon>Archaea</taxon>
        <taxon>Methanobacteriati</taxon>
        <taxon>Methanobacteriota</taxon>
        <taxon>Archaeoglobi</taxon>
        <taxon>Archaeoglobales</taxon>
        <taxon>Archaeoglobaceae</taxon>
        <taxon>Geoglobus</taxon>
    </lineage>
</organism>
<keyword evidence="2 5" id="KW-0862">Zinc</keyword>
<dbReference type="GO" id="GO:0046872">
    <property type="term" value="F:metal ion binding"/>
    <property type="evidence" value="ECO:0007669"/>
    <property type="project" value="UniProtKB-KW"/>
</dbReference>
<evidence type="ECO:0000313" key="7">
    <source>
        <dbReference type="Proteomes" id="UP000030624"/>
    </source>
</evidence>
<keyword evidence="3" id="KW-0456">Lyase</keyword>
<dbReference type="KEGG" id="gac:GACE_1651"/>
<feature type="active site" description="Charge relay system" evidence="4">
    <location>
        <position position="64"/>
    </location>
</feature>
<dbReference type="GO" id="GO:0016829">
    <property type="term" value="F:lyase activity"/>
    <property type="evidence" value="ECO:0007669"/>
    <property type="project" value="UniProtKB-KW"/>
</dbReference>
<evidence type="ECO:0000256" key="1">
    <source>
        <dbReference type="ARBA" id="ARBA00022723"/>
    </source>
</evidence>
<dbReference type="InterPro" id="IPR007115">
    <property type="entry name" value="6-PTP_synth/QueD"/>
</dbReference>
<dbReference type="Pfam" id="PF01242">
    <property type="entry name" value="PTPS"/>
    <property type="match status" value="1"/>
</dbReference>
<dbReference type="AlphaFoldDB" id="A0A0A7GI96"/>
<protein>
    <submittedName>
        <fullName evidence="6">Queuosine biosynthesis protein QueD</fullName>
    </submittedName>
</protein>
<dbReference type="STRING" id="565033.GACE_1651"/>
<dbReference type="eggNOG" id="arCOG02172">
    <property type="taxonomic scope" value="Archaea"/>
</dbReference>
<feature type="active site" description="Charge relay system" evidence="4">
    <location>
        <position position="101"/>
    </location>
</feature>
<proteinExistence type="predicted"/>
<dbReference type="NCBIfam" id="TIGR03367">
    <property type="entry name" value="queuosine_QueD"/>
    <property type="match status" value="1"/>
</dbReference>
<name>A0A0A7GI96_GEOAI</name>
<evidence type="ECO:0000256" key="4">
    <source>
        <dbReference type="PIRSR" id="PIRSR006113-1"/>
    </source>
</evidence>
<evidence type="ECO:0000256" key="2">
    <source>
        <dbReference type="ARBA" id="ARBA00022833"/>
    </source>
</evidence>
<comment type="cofactor">
    <cofactor evidence="5">
        <name>Zn(2+)</name>
        <dbReference type="ChEBI" id="CHEBI:29105"/>
    </cofactor>
    <text evidence="5">Binds 1 zinc ion per subunit.</text>
</comment>
<keyword evidence="1 5" id="KW-0479">Metal-binding</keyword>
<dbReference type="GeneID" id="24798229"/>
<feature type="active site" description="Proton acceptor" evidence="4">
    <location>
        <position position="21"/>
    </location>
</feature>
<dbReference type="PIRSF" id="PIRSF006113">
    <property type="entry name" value="PTP_synth"/>
    <property type="match status" value="1"/>
</dbReference>
<dbReference type="Gene3D" id="3.30.479.10">
    <property type="entry name" value="6-pyruvoyl tetrahydropterin synthase/QueD"/>
    <property type="match status" value="1"/>
</dbReference>
<dbReference type="InterPro" id="IPR038418">
    <property type="entry name" value="6-PTP_synth/QueD_sf"/>
</dbReference>
<dbReference type="EMBL" id="CP009552">
    <property type="protein sequence ID" value="AIY90682.1"/>
    <property type="molecule type" value="Genomic_DNA"/>
</dbReference>
<dbReference type="Proteomes" id="UP000030624">
    <property type="component" value="Chromosome"/>
</dbReference>
<reference evidence="6 7" key="1">
    <citation type="journal article" date="2015" name="Appl. Environ. Microbiol.">
        <title>The Geoglobus acetivorans genome: Fe(III) reduction, acetate utilization, autotrophic growth, and degradation of aromatic compounds in a hyperthermophilic archaeon.</title>
        <authorList>
            <person name="Mardanov A.V."/>
            <person name="Slododkina G.B."/>
            <person name="Slobodkin A.I."/>
            <person name="Beletsky A.V."/>
            <person name="Gavrilov S.N."/>
            <person name="Kublanov I.V."/>
            <person name="Bonch-Osmolovskaya E.A."/>
            <person name="Skryabin K.G."/>
            <person name="Ravin N.V."/>
        </authorList>
    </citation>
    <scope>NUCLEOTIDE SEQUENCE [LARGE SCALE GENOMIC DNA]</scope>
    <source>
        <strain evidence="6 7">SBH6</strain>
    </source>
</reference>
<dbReference type="HOGENOM" id="CLU_111016_6_0_2"/>
<gene>
    <name evidence="6" type="ORF">GACE_1651</name>
</gene>